<gene>
    <name evidence="3" type="ORF">GCK47_09290</name>
</gene>
<accession>A0A6L6XIP2</accession>
<protein>
    <submittedName>
        <fullName evidence="3">NTP transferase domain-containing protein</fullName>
    </submittedName>
</protein>
<dbReference type="PANTHER" id="PTHR43015">
    <property type="entry name" value="D-RIBITOL-5-PHOSPHATE CYTIDYLYLTRANSFERASE"/>
    <property type="match status" value="1"/>
</dbReference>
<dbReference type="Proteomes" id="UP000479531">
    <property type="component" value="Unassembled WGS sequence"/>
</dbReference>
<dbReference type="CDD" id="cd02516">
    <property type="entry name" value="CDP-ME_synthetase"/>
    <property type="match status" value="1"/>
</dbReference>
<dbReference type="SUPFAM" id="SSF53448">
    <property type="entry name" value="Nucleotide-diphospho-sugar transferases"/>
    <property type="match status" value="1"/>
</dbReference>
<dbReference type="InterPro" id="IPR034683">
    <property type="entry name" value="IspD/TarI"/>
</dbReference>
<dbReference type="Pfam" id="PF01128">
    <property type="entry name" value="IspD"/>
    <property type="match status" value="1"/>
</dbReference>
<dbReference type="InterPro" id="IPR029044">
    <property type="entry name" value="Nucleotide-diphossugar_trans"/>
</dbReference>
<evidence type="ECO:0000313" key="4">
    <source>
        <dbReference type="Proteomes" id="UP000479531"/>
    </source>
</evidence>
<dbReference type="PANTHER" id="PTHR43015:SF1">
    <property type="entry name" value="D-RIBITOL-5-PHOSPHATE CYTIDYLYLTRANSFERASE"/>
    <property type="match status" value="1"/>
</dbReference>
<keyword evidence="2" id="KW-0548">Nucleotidyltransferase</keyword>
<keyword evidence="1 3" id="KW-0808">Transferase</keyword>
<evidence type="ECO:0000256" key="2">
    <source>
        <dbReference type="ARBA" id="ARBA00022695"/>
    </source>
</evidence>
<dbReference type="AlphaFoldDB" id="A0A6L6XIP2"/>
<organism evidence="3 4">
    <name type="scientific">Roseburia intestinalis</name>
    <dbReference type="NCBI Taxonomy" id="166486"/>
    <lineage>
        <taxon>Bacteria</taxon>
        <taxon>Bacillati</taxon>
        <taxon>Bacillota</taxon>
        <taxon>Clostridia</taxon>
        <taxon>Lachnospirales</taxon>
        <taxon>Lachnospiraceae</taxon>
        <taxon>Roseburia</taxon>
    </lineage>
</organism>
<sequence>MITAMILAGGVGSRVGAERPKQFVEVCGKPILAYTIEIYQKNPQVEAIEIVCHADWIDYLKEMIENYDLSKVKWITHGGETFQKSVINGMEYLKDKLDVDDIVMIHYGAAPFSSQQIVTDGIKVCQEHGMSVSCTPCFQLMGSDDGNGESKRWINRDKQVQICCPQSFKYGYLADIYKRAEEKGLLETVEPHTTSLMYALGDTIYQSYGNQTNIKITTKEDLELFEGYVLLQEKRERTQ</sequence>
<reference evidence="3 4" key="1">
    <citation type="submission" date="2019-10" db="EMBL/GenBank/DDBJ databases">
        <title>Roseburia spp. ameliorate alcoholic fatty liver via restoration of gut barrier function.</title>
        <authorList>
            <person name="Seo B."/>
            <person name="Ko G."/>
        </authorList>
    </citation>
    <scope>NUCLEOTIDE SEQUENCE [LARGE SCALE GENOMIC DNA]</scope>
    <source>
        <strain evidence="3 4">SNUG30017</strain>
    </source>
</reference>
<name>A0A6L6XIP2_9FIRM</name>
<dbReference type="EMBL" id="WGGT01000010">
    <property type="protein sequence ID" value="MVQ45895.1"/>
    <property type="molecule type" value="Genomic_DNA"/>
</dbReference>
<dbReference type="GO" id="GO:0005829">
    <property type="term" value="C:cytosol"/>
    <property type="evidence" value="ECO:0007669"/>
    <property type="project" value="TreeGrafter"/>
</dbReference>
<evidence type="ECO:0000313" key="3">
    <source>
        <dbReference type="EMBL" id="MVQ45895.1"/>
    </source>
</evidence>
<evidence type="ECO:0000256" key="1">
    <source>
        <dbReference type="ARBA" id="ARBA00022679"/>
    </source>
</evidence>
<proteinExistence type="predicted"/>
<dbReference type="GO" id="GO:0070567">
    <property type="term" value="F:cytidylyltransferase activity"/>
    <property type="evidence" value="ECO:0007669"/>
    <property type="project" value="InterPro"/>
</dbReference>
<comment type="caution">
    <text evidence="3">The sequence shown here is derived from an EMBL/GenBank/DDBJ whole genome shotgun (WGS) entry which is preliminary data.</text>
</comment>
<dbReference type="RefSeq" id="WP_157350517.1">
    <property type="nucleotide sequence ID" value="NZ_WGGT01000010.1"/>
</dbReference>
<dbReference type="Gene3D" id="3.90.550.10">
    <property type="entry name" value="Spore Coat Polysaccharide Biosynthesis Protein SpsA, Chain A"/>
    <property type="match status" value="1"/>
</dbReference>